<sequence length="182" mass="20543">MKIELLVFGVTAFFIANTYYEGKYISMLKSWKKYYHMIGIGFAGLSAYLFLKKYPSDTRSLLTSAAGVVKHLPIDREAGDMLSPILEMTKKTVGGCSVENTPQFKRMMNSGKGKTKRCVSETKKKFVAAQQGWKCAHCKEQLQAWFEVDHQVRLEYGGSNHVDNLVALCRNCHGKKTAMENL</sequence>
<evidence type="ECO:0000313" key="3">
    <source>
        <dbReference type="EMBL" id="QHT06310.1"/>
    </source>
</evidence>
<dbReference type="InterPro" id="IPR002711">
    <property type="entry name" value="HNH"/>
</dbReference>
<dbReference type="EMBL" id="MN739467">
    <property type="protein sequence ID" value="QHT06310.1"/>
    <property type="molecule type" value="Genomic_DNA"/>
</dbReference>
<dbReference type="GO" id="GO:0008270">
    <property type="term" value="F:zinc ion binding"/>
    <property type="evidence" value="ECO:0007669"/>
    <property type="project" value="InterPro"/>
</dbReference>
<keyword evidence="1" id="KW-0472">Membrane</keyword>
<accession>A0A6C0CR20</accession>
<evidence type="ECO:0000256" key="1">
    <source>
        <dbReference type="SAM" id="Phobius"/>
    </source>
</evidence>
<dbReference type="Gene3D" id="1.10.30.50">
    <property type="match status" value="1"/>
</dbReference>
<dbReference type="GO" id="GO:0004519">
    <property type="term" value="F:endonuclease activity"/>
    <property type="evidence" value="ECO:0007669"/>
    <property type="project" value="InterPro"/>
</dbReference>
<keyword evidence="1" id="KW-1133">Transmembrane helix</keyword>
<name>A0A6C0CR20_9ZZZZ</name>
<dbReference type="CDD" id="cd00085">
    <property type="entry name" value="HNHc"/>
    <property type="match status" value="1"/>
</dbReference>
<organism evidence="3">
    <name type="scientific">viral metagenome</name>
    <dbReference type="NCBI Taxonomy" id="1070528"/>
    <lineage>
        <taxon>unclassified sequences</taxon>
        <taxon>metagenomes</taxon>
        <taxon>organismal metagenomes</taxon>
    </lineage>
</organism>
<dbReference type="AlphaFoldDB" id="A0A6C0CR20"/>
<dbReference type="InterPro" id="IPR003615">
    <property type="entry name" value="HNH_nuc"/>
</dbReference>
<reference evidence="3" key="1">
    <citation type="journal article" date="2020" name="Nature">
        <title>Giant virus diversity and host interactions through global metagenomics.</title>
        <authorList>
            <person name="Schulz F."/>
            <person name="Roux S."/>
            <person name="Paez-Espino D."/>
            <person name="Jungbluth S."/>
            <person name="Walsh D.A."/>
            <person name="Denef V.J."/>
            <person name="McMahon K.D."/>
            <person name="Konstantinidis K.T."/>
            <person name="Eloe-Fadrosh E.A."/>
            <person name="Kyrpides N.C."/>
            <person name="Woyke T."/>
        </authorList>
    </citation>
    <scope>NUCLEOTIDE SEQUENCE</scope>
    <source>
        <strain evidence="3">GVMAG-M-3300021425-30</strain>
    </source>
</reference>
<dbReference type="GO" id="GO:0003676">
    <property type="term" value="F:nucleic acid binding"/>
    <property type="evidence" value="ECO:0007669"/>
    <property type="project" value="InterPro"/>
</dbReference>
<proteinExistence type="predicted"/>
<dbReference type="Pfam" id="PF01844">
    <property type="entry name" value="HNH"/>
    <property type="match status" value="1"/>
</dbReference>
<feature type="domain" description="HNH nuclease" evidence="2">
    <location>
        <begin position="122"/>
        <end position="174"/>
    </location>
</feature>
<evidence type="ECO:0000259" key="2">
    <source>
        <dbReference type="SMART" id="SM00507"/>
    </source>
</evidence>
<feature type="transmembrane region" description="Helical" evidence="1">
    <location>
        <begin position="34"/>
        <end position="51"/>
    </location>
</feature>
<protein>
    <recommendedName>
        <fullName evidence="2">HNH nuclease domain-containing protein</fullName>
    </recommendedName>
</protein>
<keyword evidence="1" id="KW-0812">Transmembrane</keyword>
<dbReference type="SMART" id="SM00507">
    <property type="entry name" value="HNHc"/>
    <property type="match status" value="1"/>
</dbReference>